<protein>
    <recommendedName>
        <fullName evidence="1">PIH1 N-terminal domain-containing protein</fullName>
    </recommendedName>
</protein>
<name>A0A1A6HBF9_NEOLE</name>
<evidence type="ECO:0000259" key="1">
    <source>
        <dbReference type="Pfam" id="PF08190"/>
    </source>
</evidence>
<dbReference type="Proteomes" id="UP000092124">
    <property type="component" value="Unassembled WGS sequence"/>
</dbReference>
<keyword evidence="3" id="KW-1185">Reference proteome</keyword>
<organism evidence="2 3">
    <name type="scientific">Neotoma lepida</name>
    <name type="common">Desert woodrat</name>
    <dbReference type="NCBI Taxonomy" id="56216"/>
    <lineage>
        <taxon>Eukaryota</taxon>
        <taxon>Metazoa</taxon>
        <taxon>Chordata</taxon>
        <taxon>Craniata</taxon>
        <taxon>Vertebrata</taxon>
        <taxon>Euteleostomi</taxon>
        <taxon>Mammalia</taxon>
        <taxon>Eutheria</taxon>
        <taxon>Euarchontoglires</taxon>
        <taxon>Glires</taxon>
        <taxon>Rodentia</taxon>
        <taxon>Myomorpha</taxon>
        <taxon>Muroidea</taxon>
        <taxon>Cricetidae</taxon>
        <taxon>Neotominae</taxon>
        <taxon>Neotoma</taxon>
    </lineage>
</organism>
<dbReference type="OrthoDB" id="5135119at2759"/>
<gene>
    <name evidence="2" type="ORF">A6R68_14517</name>
</gene>
<dbReference type="AlphaFoldDB" id="A0A1A6HBF9"/>
<dbReference type="Pfam" id="PF08190">
    <property type="entry name" value="PIH1"/>
    <property type="match status" value="1"/>
</dbReference>
<evidence type="ECO:0000313" key="2">
    <source>
        <dbReference type="EMBL" id="OBS74952.1"/>
    </source>
</evidence>
<sequence>MGEGLRRATEFDQDRTSKDVLESLVMLGHMTNKQMEDPATRSALGSRNSLRSLELQQQTEQRKNGFEPRGTVATLDWLITDAQEKVVQRGSEAHFYLWQWAMADLKLLVPELVDTESMSDETVWFQKLLLPASKELWQTQIARPDSMQMQPQPGFCIKTNSSEGKVFINIYHSPSIPPPQWT</sequence>
<evidence type="ECO:0000313" key="3">
    <source>
        <dbReference type="Proteomes" id="UP000092124"/>
    </source>
</evidence>
<proteinExistence type="predicted"/>
<dbReference type="InterPro" id="IPR012981">
    <property type="entry name" value="PIH1_N"/>
</dbReference>
<reference evidence="2 3" key="1">
    <citation type="submission" date="2016-06" db="EMBL/GenBank/DDBJ databases">
        <title>The Draft Genome Sequence and Annotation of the Desert Woodrat Neotoma lepida.</title>
        <authorList>
            <person name="Campbell M."/>
            <person name="Oakeson K.F."/>
            <person name="Yandell M."/>
            <person name="Halpert J.R."/>
            <person name="Dearing D."/>
        </authorList>
    </citation>
    <scope>NUCLEOTIDE SEQUENCE [LARGE SCALE GENOMIC DNA]</scope>
    <source>
        <strain evidence="2">417</strain>
        <tissue evidence="2">Liver</tissue>
    </source>
</reference>
<accession>A0A1A6HBF9</accession>
<comment type="caution">
    <text evidence="2">The sequence shown here is derived from an EMBL/GenBank/DDBJ whole genome shotgun (WGS) entry which is preliminary data.</text>
</comment>
<dbReference type="STRING" id="56216.A0A1A6HBF9"/>
<dbReference type="EMBL" id="LZPO01044266">
    <property type="protein sequence ID" value="OBS74952.1"/>
    <property type="molecule type" value="Genomic_DNA"/>
</dbReference>
<feature type="domain" description="PIH1 N-terminal" evidence="1">
    <location>
        <begin position="138"/>
        <end position="180"/>
    </location>
</feature>